<keyword evidence="6 7" id="KW-0472">Membrane</keyword>
<evidence type="ECO:0000256" key="4">
    <source>
        <dbReference type="ARBA" id="ARBA00022801"/>
    </source>
</evidence>
<keyword evidence="5 7" id="KW-1133">Transmembrane helix</keyword>
<dbReference type="GO" id="GO:0004190">
    <property type="term" value="F:aspartic-type endopeptidase activity"/>
    <property type="evidence" value="ECO:0007669"/>
    <property type="project" value="InterPro"/>
</dbReference>
<dbReference type="PANTHER" id="PTHR33695:SF1">
    <property type="entry name" value="LIPOPROTEIN SIGNAL PEPTIDASE"/>
    <property type="match status" value="1"/>
</dbReference>
<evidence type="ECO:0000256" key="2">
    <source>
        <dbReference type="ARBA" id="ARBA00022670"/>
    </source>
</evidence>
<evidence type="ECO:0000313" key="8">
    <source>
        <dbReference type="EMBL" id="SVE17540.1"/>
    </source>
</evidence>
<dbReference type="GO" id="GO:0016020">
    <property type="term" value="C:membrane"/>
    <property type="evidence" value="ECO:0007669"/>
    <property type="project" value="InterPro"/>
</dbReference>
<evidence type="ECO:0000256" key="1">
    <source>
        <dbReference type="ARBA" id="ARBA00022475"/>
    </source>
</evidence>
<evidence type="ECO:0000256" key="7">
    <source>
        <dbReference type="SAM" id="Phobius"/>
    </source>
</evidence>
<name>A0A383BCM5_9ZZZZ</name>
<feature type="non-terminal residue" evidence="8">
    <location>
        <position position="102"/>
    </location>
</feature>
<dbReference type="PANTHER" id="PTHR33695">
    <property type="entry name" value="LIPOPROTEIN SIGNAL PEPTIDASE"/>
    <property type="match status" value="1"/>
</dbReference>
<dbReference type="GO" id="GO:0006508">
    <property type="term" value="P:proteolysis"/>
    <property type="evidence" value="ECO:0007669"/>
    <property type="project" value="UniProtKB-KW"/>
</dbReference>
<dbReference type="Pfam" id="PF01252">
    <property type="entry name" value="Peptidase_A8"/>
    <property type="match status" value="1"/>
</dbReference>
<reference evidence="8" key="1">
    <citation type="submission" date="2018-05" db="EMBL/GenBank/DDBJ databases">
        <authorList>
            <person name="Lanie J.A."/>
            <person name="Ng W.-L."/>
            <person name="Kazmierczak K.M."/>
            <person name="Andrzejewski T.M."/>
            <person name="Davidsen T.M."/>
            <person name="Wayne K.J."/>
            <person name="Tettelin H."/>
            <person name="Glass J.I."/>
            <person name="Rusch D."/>
            <person name="Podicherti R."/>
            <person name="Tsui H.-C.T."/>
            <person name="Winkler M.E."/>
        </authorList>
    </citation>
    <scope>NUCLEOTIDE SEQUENCE</scope>
</reference>
<proteinExistence type="predicted"/>
<evidence type="ECO:0000256" key="5">
    <source>
        <dbReference type="ARBA" id="ARBA00022989"/>
    </source>
</evidence>
<dbReference type="AlphaFoldDB" id="A0A383BCM5"/>
<gene>
    <name evidence="8" type="ORF">METZ01_LOCUS470394</name>
</gene>
<keyword evidence="2" id="KW-0645">Protease</keyword>
<keyword evidence="4" id="KW-0378">Hydrolase</keyword>
<dbReference type="EMBL" id="UINC01199220">
    <property type="protein sequence ID" value="SVE17540.1"/>
    <property type="molecule type" value="Genomic_DNA"/>
</dbReference>
<evidence type="ECO:0000256" key="6">
    <source>
        <dbReference type="ARBA" id="ARBA00023136"/>
    </source>
</evidence>
<evidence type="ECO:0008006" key="9">
    <source>
        <dbReference type="Google" id="ProtNLM"/>
    </source>
</evidence>
<evidence type="ECO:0000256" key="3">
    <source>
        <dbReference type="ARBA" id="ARBA00022692"/>
    </source>
</evidence>
<sequence>MHYYLFSALIVILDQALKKYMTSVLSLCEPGSCDSIHVLPIFKLTLLHNRGAAFSFLDDAGGWQRWILVAVSTGVSLFISVWLARVYRQQRLLSWSLCLILG</sequence>
<organism evidence="8">
    <name type="scientific">marine metagenome</name>
    <dbReference type="NCBI Taxonomy" id="408172"/>
    <lineage>
        <taxon>unclassified sequences</taxon>
        <taxon>metagenomes</taxon>
        <taxon>ecological metagenomes</taxon>
    </lineage>
</organism>
<dbReference type="InterPro" id="IPR001872">
    <property type="entry name" value="Peptidase_A8"/>
</dbReference>
<accession>A0A383BCM5</accession>
<keyword evidence="1" id="KW-1003">Cell membrane</keyword>
<feature type="transmembrane region" description="Helical" evidence="7">
    <location>
        <begin position="66"/>
        <end position="84"/>
    </location>
</feature>
<keyword evidence="3 7" id="KW-0812">Transmembrane</keyword>
<protein>
    <recommendedName>
        <fullName evidence="9">Signal peptidase II</fullName>
    </recommendedName>
</protein>